<evidence type="ECO:0000313" key="1">
    <source>
        <dbReference type="EMBL" id="MPC56680.1"/>
    </source>
</evidence>
<protein>
    <submittedName>
        <fullName evidence="1">Uncharacterized protein</fullName>
    </submittedName>
</protein>
<gene>
    <name evidence="1" type="ORF">E2C01_050645</name>
</gene>
<dbReference type="EMBL" id="VSRR010014155">
    <property type="protein sequence ID" value="MPC56680.1"/>
    <property type="molecule type" value="Genomic_DNA"/>
</dbReference>
<accession>A0A5B7G8V2</accession>
<proteinExistence type="predicted"/>
<dbReference type="AlphaFoldDB" id="A0A5B7G8V2"/>
<comment type="caution">
    <text evidence="1">The sequence shown here is derived from an EMBL/GenBank/DDBJ whole genome shotgun (WGS) entry which is preliminary data.</text>
</comment>
<name>A0A5B7G8V2_PORTR</name>
<sequence length="69" mass="7549">MGMPGTSKFGIMEFACPSTLSEIEDDLYLNSDDEAFVARVPRSRRGHSFMRPSLVLAFTLTLSSPPIGP</sequence>
<evidence type="ECO:0000313" key="2">
    <source>
        <dbReference type="Proteomes" id="UP000324222"/>
    </source>
</evidence>
<dbReference type="Proteomes" id="UP000324222">
    <property type="component" value="Unassembled WGS sequence"/>
</dbReference>
<keyword evidence="2" id="KW-1185">Reference proteome</keyword>
<organism evidence="1 2">
    <name type="scientific">Portunus trituberculatus</name>
    <name type="common">Swimming crab</name>
    <name type="synonym">Neptunus trituberculatus</name>
    <dbReference type="NCBI Taxonomy" id="210409"/>
    <lineage>
        <taxon>Eukaryota</taxon>
        <taxon>Metazoa</taxon>
        <taxon>Ecdysozoa</taxon>
        <taxon>Arthropoda</taxon>
        <taxon>Crustacea</taxon>
        <taxon>Multicrustacea</taxon>
        <taxon>Malacostraca</taxon>
        <taxon>Eumalacostraca</taxon>
        <taxon>Eucarida</taxon>
        <taxon>Decapoda</taxon>
        <taxon>Pleocyemata</taxon>
        <taxon>Brachyura</taxon>
        <taxon>Eubrachyura</taxon>
        <taxon>Portunoidea</taxon>
        <taxon>Portunidae</taxon>
        <taxon>Portuninae</taxon>
        <taxon>Portunus</taxon>
    </lineage>
</organism>
<reference evidence="1 2" key="1">
    <citation type="submission" date="2019-05" db="EMBL/GenBank/DDBJ databases">
        <title>Another draft genome of Portunus trituberculatus and its Hox gene families provides insights of decapod evolution.</title>
        <authorList>
            <person name="Jeong J.-H."/>
            <person name="Song I."/>
            <person name="Kim S."/>
            <person name="Choi T."/>
            <person name="Kim D."/>
            <person name="Ryu S."/>
            <person name="Kim W."/>
        </authorList>
    </citation>
    <scope>NUCLEOTIDE SEQUENCE [LARGE SCALE GENOMIC DNA]</scope>
    <source>
        <tissue evidence="1">Muscle</tissue>
    </source>
</reference>